<dbReference type="EMBL" id="JACDUT010000010">
    <property type="protein sequence ID" value="MBA2876240.1"/>
    <property type="molecule type" value="Genomic_DNA"/>
</dbReference>
<keyword evidence="2" id="KW-1185">Reference proteome</keyword>
<evidence type="ECO:0000313" key="2">
    <source>
        <dbReference type="Proteomes" id="UP000523087"/>
    </source>
</evidence>
<comment type="caution">
    <text evidence="1">The sequence shown here is derived from an EMBL/GenBank/DDBJ whole genome shotgun (WGS) entry which is preliminary data.</text>
</comment>
<evidence type="ECO:0000313" key="1">
    <source>
        <dbReference type="EMBL" id="MBA2876240.1"/>
    </source>
</evidence>
<proteinExistence type="predicted"/>
<reference evidence="1 2" key="1">
    <citation type="submission" date="2020-07" db="EMBL/GenBank/DDBJ databases">
        <title>Genomic Encyclopedia of Type Strains, Phase IV (KMG-IV): sequencing the most valuable type-strain genomes for metagenomic binning, comparative biology and taxonomic classification.</title>
        <authorList>
            <person name="Goeker M."/>
        </authorList>
    </citation>
    <scope>NUCLEOTIDE SEQUENCE [LARGE SCALE GENOMIC DNA]</scope>
    <source>
        <strain evidence="1 2">DSM 15730</strain>
    </source>
</reference>
<gene>
    <name evidence="1" type="ORF">HNR31_003035</name>
</gene>
<sequence>MNMLKILFGHSKEKQGCCDIQIVEVKESQDVTDKATMESECCSSTSNRECC</sequence>
<dbReference type="AlphaFoldDB" id="A0A7V9Z941"/>
<dbReference type="Proteomes" id="UP000523087">
    <property type="component" value="Unassembled WGS sequence"/>
</dbReference>
<accession>A0A7V9Z941</accession>
<name>A0A7V9Z941_9BACL</name>
<dbReference type="RefSeq" id="WP_181556967.1">
    <property type="nucleotide sequence ID" value="NZ_JACDUT010000010.1"/>
</dbReference>
<protein>
    <submittedName>
        <fullName evidence="1">Uncharacterized protein</fullName>
    </submittedName>
</protein>
<organism evidence="1 2">
    <name type="scientific">Thermaerobacillus caldiproteolyticus</name>
    <dbReference type="NCBI Taxonomy" id="247480"/>
    <lineage>
        <taxon>Bacteria</taxon>
        <taxon>Bacillati</taxon>
        <taxon>Bacillota</taxon>
        <taxon>Bacilli</taxon>
        <taxon>Bacillales</taxon>
        <taxon>Anoxybacillaceae</taxon>
        <taxon>Thermaerobacillus</taxon>
    </lineage>
</organism>